<gene>
    <name evidence="3" type="ORF">CWO36_24170</name>
</gene>
<feature type="region of interest" description="Disordered" evidence="1">
    <location>
        <begin position="190"/>
        <end position="220"/>
    </location>
</feature>
<evidence type="ECO:0000313" key="3">
    <source>
        <dbReference type="EMBL" id="PTP11780.1"/>
    </source>
</evidence>
<protein>
    <submittedName>
        <fullName evidence="3">Uncharacterized protein</fullName>
    </submittedName>
</protein>
<dbReference type="Proteomes" id="UP000244080">
    <property type="component" value="Unassembled WGS sequence"/>
</dbReference>
<evidence type="ECO:0000313" key="4">
    <source>
        <dbReference type="Proteomes" id="UP000244080"/>
    </source>
</evidence>
<dbReference type="RefSeq" id="WP_017085700.1">
    <property type="nucleotide sequence ID" value="NZ_CAWNZY010000082.1"/>
</dbReference>
<keyword evidence="2" id="KW-0472">Membrane</keyword>
<reference evidence="3 4" key="1">
    <citation type="submission" date="2017-11" db="EMBL/GenBank/DDBJ databases">
        <title>Population delineation of vibrios coincides with oyster pathogenicity.</title>
        <authorList>
            <person name="Bruto M."/>
            <person name="Labreuche Y."/>
            <person name="James A."/>
            <person name="Piel D."/>
            <person name="Chenivesse S."/>
            <person name="Petton B."/>
            <person name="Polz M.F."/>
            <person name="Le Roux F."/>
        </authorList>
    </citation>
    <scope>NUCLEOTIDE SEQUENCE [LARGE SCALE GENOMIC DNA]</scope>
    <source>
        <strain evidence="3 4">1F_55</strain>
    </source>
</reference>
<keyword evidence="2" id="KW-1133">Transmembrane helix</keyword>
<dbReference type="AlphaFoldDB" id="A0A2T5DXJ0"/>
<name>A0A2T5DXJ0_VIBSP</name>
<feature type="transmembrane region" description="Helical" evidence="2">
    <location>
        <begin position="72"/>
        <end position="94"/>
    </location>
</feature>
<organism evidence="3 4">
    <name type="scientific">Vibrio splendidus</name>
    <dbReference type="NCBI Taxonomy" id="29497"/>
    <lineage>
        <taxon>Bacteria</taxon>
        <taxon>Pseudomonadati</taxon>
        <taxon>Pseudomonadota</taxon>
        <taxon>Gammaproteobacteria</taxon>
        <taxon>Vibrionales</taxon>
        <taxon>Vibrionaceae</taxon>
        <taxon>Vibrio</taxon>
    </lineage>
</organism>
<comment type="caution">
    <text evidence="3">The sequence shown here is derived from an EMBL/GenBank/DDBJ whole genome shotgun (WGS) entry which is preliminary data.</text>
</comment>
<accession>A0A2T5DXJ0</accession>
<proteinExistence type="predicted"/>
<evidence type="ECO:0000256" key="1">
    <source>
        <dbReference type="SAM" id="MobiDB-lite"/>
    </source>
</evidence>
<keyword evidence="2" id="KW-0812">Transmembrane</keyword>
<evidence type="ECO:0000256" key="2">
    <source>
        <dbReference type="SAM" id="Phobius"/>
    </source>
</evidence>
<dbReference type="EMBL" id="PIGA01000068">
    <property type="protein sequence ID" value="PTP11780.1"/>
    <property type="molecule type" value="Genomic_DNA"/>
</dbReference>
<sequence length="220" mass="24891">MRIFIFIIAVGVLAQLGTYVHENMTALSLLEIGQVKEEVQTGWQFWNGKTTEGALFATFNNKADGWAIILRLWPLALLVTVTCLIFLPVMISLFQDLGHKEARRKVAIAEEKLIKAQERAKTAEQRAIKQARSELANKKNEAQNMLAYGERLTSQAELMKQGLNDQIQQIKRQAQQAINEANDRADLAEQQALKSESRKRNAAATAERRRRKIKKTESTS</sequence>